<dbReference type="PANTHER" id="PTHR23090:SF9">
    <property type="entry name" value="GLUTAMINE-DEPENDENT NAD(+) SYNTHETASE"/>
    <property type="match status" value="1"/>
</dbReference>
<feature type="domain" description="CN hydrolase" evidence="10">
    <location>
        <begin position="6"/>
        <end position="269"/>
    </location>
</feature>
<proteinExistence type="inferred from homology"/>
<comment type="similarity">
    <text evidence="2 7 8">In the C-terminal section; belongs to the NAD synthetase family.</text>
</comment>
<evidence type="ECO:0000313" key="11">
    <source>
        <dbReference type="EMBL" id="MEQ2378852.1"/>
    </source>
</evidence>
<gene>
    <name evidence="7" type="primary">nadE</name>
    <name evidence="11" type="ORF">WMO14_02995</name>
</gene>
<evidence type="ECO:0000256" key="6">
    <source>
        <dbReference type="ARBA" id="ARBA00023027"/>
    </source>
</evidence>
<dbReference type="CDD" id="cd00553">
    <property type="entry name" value="NAD_synthase"/>
    <property type="match status" value="1"/>
</dbReference>
<evidence type="ECO:0000313" key="12">
    <source>
        <dbReference type="Proteomes" id="UP001442364"/>
    </source>
</evidence>
<evidence type="ECO:0000256" key="3">
    <source>
        <dbReference type="ARBA" id="ARBA00022598"/>
    </source>
</evidence>
<dbReference type="SUPFAM" id="SSF56317">
    <property type="entry name" value="Carbon-nitrogen hydrolase"/>
    <property type="match status" value="1"/>
</dbReference>
<feature type="binding site" evidence="7">
    <location>
        <position position="442"/>
    </location>
    <ligand>
        <name>deamido-NAD(+)</name>
        <dbReference type="ChEBI" id="CHEBI:58437"/>
        <note>ligand shared between two neighboring subunits</note>
    </ligand>
</feature>
<comment type="similarity">
    <text evidence="9">Belongs to the NAD synthetase family.</text>
</comment>
<evidence type="ECO:0000256" key="2">
    <source>
        <dbReference type="ARBA" id="ARBA00007145"/>
    </source>
</evidence>
<comment type="function">
    <text evidence="7">Catalyzes the ATP-dependent amidation of deamido-NAD to form NAD. Uses L-glutamine as a nitrogen source.</text>
</comment>
<sequence>MKDGYIRAAAMTPKIKVADCRYNTEQIKELITKAYDNKAAIVSFPELCITGYTCNDLFLQDTLIDEAYNSLIDLKKYTGQYEGMAVVVGLPYMYMGKLYNVAAVLMNGHIIGLVPKMNIPNYAEFYERRQFKEGFKGNVSVNIDGEDVDFGGSLICQFGSSNKVKLAIEICEDLWTPAPPSIRHALNGATIIVNLSASNETIGKSAYRRELVKGQSARLVCGYIYSTAGDGESTQDIVFGAHNLICENGTVLAEAKKFTNEAVYADIDVDRICSERRRMSTFDVNVDENMKEAYKYVTCPELKKRTLELKRYFDKAPFVPDDKKERDARCEEILDIQTYGLKKRLEHTNCKSAVIGISGGLDSTLALLVTVRAFDILNLDRNGINCITMPCFGTTDRTYNNAVKMTEKLGCTLREINIKKSVRQHFEDIGHNEDVHNVTYENGQARERTQILMDIANQTNGMVIGTGDMSELALGWATYNGDHMSMYGVNASVPKTLVRHLVRYYADTCANKELSEVLIDVLDTPVSPELLPPNEDGTIHQKTEDLVGPYELHDFFMYHMLRFGVGPEKLFRIANIAFANDYSPAVIYKWLRTFTWRFFAQQFKRSCLPDGPKVGSVAVSPRGDLRMPSDASPAAWMEKLDRIKEANGFE</sequence>
<dbReference type="Gene3D" id="1.10.10.1140">
    <property type="entry name" value="Glutamine-dependent NAD+ synthetase, C-terminal domain"/>
    <property type="match status" value="1"/>
</dbReference>
<keyword evidence="12" id="KW-1185">Reference proteome</keyword>
<feature type="active site" description="Proton acceptor; for glutaminase activity" evidence="7">
    <location>
        <position position="46"/>
    </location>
</feature>
<dbReference type="InterPro" id="IPR036526">
    <property type="entry name" value="C-N_Hydrolase_sf"/>
</dbReference>
<comment type="pathway">
    <text evidence="1 7 8">Cofactor biosynthesis; NAD(+) biosynthesis; NAD(+) from deamido-NAD(+) (L-Gln route): step 1/1.</text>
</comment>
<dbReference type="Gene3D" id="3.40.50.620">
    <property type="entry name" value="HUPs"/>
    <property type="match status" value="1"/>
</dbReference>
<dbReference type="EMBL" id="JBBMER010000002">
    <property type="protein sequence ID" value="MEQ2378852.1"/>
    <property type="molecule type" value="Genomic_DNA"/>
</dbReference>
<evidence type="ECO:0000256" key="7">
    <source>
        <dbReference type="HAMAP-Rule" id="MF_02090"/>
    </source>
</evidence>
<dbReference type="Pfam" id="PF02540">
    <property type="entry name" value="NAD_synthase"/>
    <property type="match status" value="1"/>
</dbReference>
<dbReference type="InterPro" id="IPR014729">
    <property type="entry name" value="Rossmann-like_a/b/a_fold"/>
</dbReference>
<feature type="binding site" evidence="7">
    <location>
        <begin position="476"/>
        <end position="479"/>
    </location>
    <ligand>
        <name>deamido-NAD(+)</name>
        <dbReference type="ChEBI" id="CHEBI:58437"/>
        <note>ligand shared between two neighboring subunits</note>
    </ligand>
</feature>
<feature type="binding site" evidence="7">
    <location>
        <position position="604"/>
    </location>
    <ligand>
        <name>deamido-NAD(+)</name>
        <dbReference type="ChEBI" id="CHEBI:58437"/>
        <note>ligand shared between two neighboring subunits</note>
    </ligand>
</feature>
<evidence type="ECO:0000256" key="5">
    <source>
        <dbReference type="ARBA" id="ARBA00022840"/>
    </source>
</evidence>
<comment type="caution">
    <text evidence="11">The sequence shown here is derived from an EMBL/GenBank/DDBJ whole genome shotgun (WGS) entry which is preliminary data.</text>
</comment>
<evidence type="ECO:0000256" key="9">
    <source>
        <dbReference type="RuleBase" id="RU003811"/>
    </source>
</evidence>
<keyword evidence="5 7" id="KW-0067">ATP-binding</keyword>
<dbReference type="InterPro" id="IPR003010">
    <property type="entry name" value="C-N_Hydrolase"/>
</dbReference>
<dbReference type="HAMAP" id="MF_02090">
    <property type="entry name" value="NadE_glutamine_dep"/>
    <property type="match status" value="1"/>
</dbReference>
<dbReference type="InterPro" id="IPR041856">
    <property type="entry name" value="NAD+_synth_C"/>
</dbReference>
<dbReference type="RefSeq" id="WP_055174199.1">
    <property type="nucleotide sequence ID" value="NZ_DAWDIQ010000005.1"/>
</dbReference>
<dbReference type="Proteomes" id="UP001442364">
    <property type="component" value="Unassembled WGS sequence"/>
</dbReference>
<feature type="binding site" evidence="7">
    <location>
        <position position="198"/>
    </location>
    <ligand>
        <name>L-glutamine</name>
        <dbReference type="ChEBI" id="CHEBI:58359"/>
    </ligand>
</feature>
<evidence type="ECO:0000256" key="8">
    <source>
        <dbReference type="PIRNR" id="PIRNR006630"/>
    </source>
</evidence>
<dbReference type="NCBIfam" id="NF002730">
    <property type="entry name" value="PRK02628.1"/>
    <property type="match status" value="1"/>
</dbReference>
<feature type="binding site" evidence="7">
    <location>
        <begin position="356"/>
        <end position="363"/>
    </location>
    <ligand>
        <name>ATP</name>
        <dbReference type="ChEBI" id="CHEBI:30616"/>
    </ligand>
</feature>
<dbReference type="CDD" id="cd07570">
    <property type="entry name" value="GAT_Gln-NAD-synth"/>
    <property type="match status" value="1"/>
</dbReference>
<feature type="active site" description="Nucleophile; for glutaminase activity" evidence="7">
    <location>
        <position position="171"/>
    </location>
</feature>
<feature type="binding site" evidence="7">
    <location>
        <position position="471"/>
    </location>
    <ligand>
        <name>deamido-NAD(+)</name>
        <dbReference type="ChEBI" id="CHEBI:58437"/>
        <note>ligand shared between two neighboring subunits</note>
    </ligand>
</feature>
<dbReference type="EC" id="6.3.5.1" evidence="7 8"/>
<dbReference type="PROSITE" id="PS50263">
    <property type="entry name" value="CN_HYDROLASE"/>
    <property type="match status" value="1"/>
</dbReference>
<feature type="binding site" evidence="7">
    <location>
        <position position="122"/>
    </location>
    <ligand>
        <name>L-glutamine</name>
        <dbReference type="ChEBI" id="CHEBI:58359"/>
    </ligand>
</feature>
<dbReference type="SUPFAM" id="SSF52402">
    <property type="entry name" value="Adenine nucleotide alpha hydrolases-like"/>
    <property type="match status" value="1"/>
</dbReference>
<protein>
    <recommendedName>
        <fullName evidence="7 8">Glutamine-dependent NAD(+) synthetase</fullName>
        <ecNumber evidence="7 8">6.3.5.1</ecNumber>
    </recommendedName>
    <alternativeName>
        <fullName evidence="7 8">NAD(+) synthase [glutamine-hydrolyzing]</fullName>
    </alternativeName>
</protein>
<name>A0ABV1BSX4_9FIRM</name>
<dbReference type="InterPro" id="IPR003694">
    <property type="entry name" value="NAD_synthase"/>
</dbReference>
<feature type="binding site" evidence="7">
    <location>
        <position position="204"/>
    </location>
    <ligand>
        <name>L-glutamine</name>
        <dbReference type="ChEBI" id="CHEBI:58359"/>
    </ligand>
</feature>
<dbReference type="NCBIfam" id="TIGR00552">
    <property type="entry name" value="nadE"/>
    <property type="match status" value="1"/>
</dbReference>
<keyword evidence="4 7" id="KW-0547">Nucleotide-binding</keyword>
<evidence type="ECO:0000256" key="1">
    <source>
        <dbReference type="ARBA" id="ARBA00005188"/>
    </source>
</evidence>
<dbReference type="PIRSF" id="PIRSF006630">
    <property type="entry name" value="NADS_GAT"/>
    <property type="match status" value="1"/>
</dbReference>
<dbReference type="GO" id="GO:0008795">
    <property type="term" value="F:NAD+ synthase activity"/>
    <property type="evidence" value="ECO:0007669"/>
    <property type="project" value="UniProtKB-EC"/>
</dbReference>
<dbReference type="InterPro" id="IPR014445">
    <property type="entry name" value="Gln-dep_NAD_synthase"/>
</dbReference>
<accession>A0ABV1BSX4</accession>
<evidence type="ECO:0000256" key="4">
    <source>
        <dbReference type="ARBA" id="ARBA00022741"/>
    </source>
</evidence>
<dbReference type="InterPro" id="IPR022310">
    <property type="entry name" value="NAD/GMP_synthase"/>
</dbReference>
<organism evidence="11 12">
    <name type="scientific">[Lactobacillus] rogosae</name>
    <dbReference type="NCBI Taxonomy" id="706562"/>
    <lineage>
        <taxon>Bacteria</taxon>
        <taxon>Bacillati</taxon>
        <taxon>Bacillota</taxon>
        <taxon>Clostridia</taxon>
        <taxon>Lachnospirales</taxon>
        <taxon>Lachnospiraceae</taxon>
        <taxon>Lachnospira</taxon>
    </lineage>
</organism>
<reference evidence="11 12" key="1">
    <citation type="submission" date="2024-03" db="EMBL/GenBank/DDBJ databases">
        <title>Human intestinal bacterial collection.</title>
        <authorList>
            <person name="Pauvert C."/>
            <person name="Hitch T.C.A."/>
            <person name="Clavel T."/>
        </authorList>
    </citation>
    <scope>NUCLEOTIDE SEQUENCE [LARGE SCALE GENOMIC DNA]</scope>
    <source>
        <strain evidence="11 12">CLA-AA-H255</strain>
    </source>
</reference>
<keyword evidence="3 7" id="KW-0436">Ligase</keyword>
<comment type="catalytic activity">
    <reaction evidence="7 8">
        <text>deamido-NAD(+) + L-glutamine + ATP + H2O = L-glutamate + AMP + diphosphate + NAD(+) + H(+)</text>
        <dbReference type="Rhea" id="RHEA:24384"/>
        <dbReference type="ChEBI" id="CHEBI:15377"/>
        <dbReference type="ChEBI" id="CHEBI:15378"/>
        <dbReference type="ChEBI" id="CHEBI:29985"/>
        <dbReference type="ChEBI" id="CHEBI:30616"/>
        <dbReference type="ChEBI" id="CHEBI:33019"/>
        <dbReference type="ChEBI" id="CHEBI:57540"/>
        <dbReference type="ChEBI" id="CHEBI:58359"/>
        <dbReference type="ChEBI" id="CHEBI:58437"/>
        <dbReference type="ChEBI" id="CHEBI:456215"/>
        <dbReference type="EC" id="6.3.5.1"/>
    </reaction>
</comment>
<dbReference type="Pfam" id="PF00795">
    <property type="entry name" value="CN_hydrolase"/>
    <property type="match status" value="1"/>
</dbReference>
<dbReference type="Gene3D" id="3.60.110.10">
    <property type="entry name" value="Carbon-nitrogen hydrolase"/>
    <property type="match status" value="1"/>
</dbReference>
<feature type="active site" description="For glutaminase activity" evidence="7">
    <location>
        <position position="116"/>
    </location>
</feature>
<keyword evidence="6 7" id="KW-0520">NAD</keyword>
<dbReference type="PANTHER" id="PTHR23090">
    <property type="entry name" value="NH 3 /GLUTAMINE-DEPENDENT NAD + SYNTHETASE"/>
    <property type="match status" value="1"/>
</dbReference>
<evidence type="ECO:0000259" key="10">
    <source>
        <dbReference type="PROSITE" id="PS50263"/>
    </source>
</evidence>
<feature type="binding site" evidence="7">
    <location>
        <position position="466"/>
    </location>
    <ligand>
        <name>ATP</name>
        <dbReference type="ChEBI" id="CHEBI:30616"/>
    </ligand>
</feature>